<dbReference type="GO" id="GO:0016829">
    <property type="term" value="F:lyase activity"/>
    <property type="evidence" value="ECO:0007669"/>
    <property type="project" value="UniProtKB-KW"/>
</dbReference>
<keyword evidence="3" id="KW-0574">Periplasm</keyword>
<dbReference type="KEGG" id="psin:CAK95_08465"/>
<organism evidence="7 8">
    <name type="scientific">Pseudorhodoplanes sinuspersici</name>
    <dbReference type="NCBI Taxonomy" id="1235591"/>
    <lineage>
        <taxon>Bacteria</taxon>
        <taxon>Pseudomonadati</taxon>
        <taxon>Pseudomonadota</taxon>
        <taxon>Alphaproteobacteria</taxon>
        <taxon>Hyphomicrobiales</taxon>
        <taxon>Pseudorhodoplanes</taxon>
    </lineage>
</organism>
<reference evidence="7 8" key="1">
    <citation type="submission" date="2017-05" db="EMBL/GenBank/DDBJ databases">
        <title>Full genome sequence of Pseudorhodoplanes sinuspersici.</title>
        <authorList>
            <person name="Dastgheib S.M.M."/>
            <person name="Shavandi M."/>
            <person name="Tirandaz H."/>
        </authorList>
    </citation>
    <scope>NUCLEOTIDE SEQUENCE [LARGE SCALE GENOMIC DNA]</scope>
    <source>
        <strain evidence="7 8">RIPI110</strain>
    </source>
</reference>
<gene>
    <name evidence="7" type="ORF">CAK95_08465</name>
</gene>
<dbReference type="PANTHER" id="PTHR39210">
    <property type="entry name" value="HEPARIN-SULFATE LYASE"/>
    <property type="match status" value="1"/>
</dbReference>
<protein>
    <submittedName>
        <fullName evidence="7">Heparinase</fullName>
    </submittedName>
</protein>
<dbReference type="GO" id="GO:0042597">
    <property type="term" value="C:periplasmic space"/>
    <property type="evidence" value="ECO:0007669"/>
    <property type="project" value="UniProtKB-SubCell"/>
</dbReference>
<name>A0A1W6ZZP2_9HYPH</name>
<evidence type="ECO:0000313" key="8">
    <source>
        <dbReference type="Proteomes" id="UP000194137"/>
    </source>
</evidence>
<feature type="region of interest" description="Disordered" evidence="5">
    <location>
        <begin position="563"/>
        <end position="590"/>
    </location>
</feature>
<evidence type="ECO:0000256" key="3">
    <source>
        <dbReference type="ARBA" id="ARBA00022764"/>
    </source>
</evidence>
<proteinExistence type="predicted"/>
<accession>A0A1W6ZZP2</accession>
<keyword evidence="2" id="KW-0732">Signal</keyword>
<dbReference type="Proteomes" id="UP000194137">
    <property type="component" value="Chromosome"/>
</dbReference>
<evidence type="ECO:0000313" key="7">
    <source>
        <dbReference type="EMBL" id="ARQ02834.1"/>
    </source>
</evidence>
<dbReference type="OrthoDB" id="9787373at2"/>
<dbReference type="AlphaFoldDB" id="A0A1W6ZZP2"/>
<evidence type="ECO:0000256" key="1">
    <source>
        <dbReference type="ARBA" id="ARBA00004418"/>
    </source>
</evidence>
<comment type="subcellular location">
    <subcellularLocation>
        <location evidence="1">Periplasm</location>
    </subcellularLocation>
</comment>
<dbReference type="InterPro" id="IPR008929">
    <property type="entry name" value="Chondroitin_lyas"/>
</dbReference>
<keyword evidence="8" id="KW-1185">Reference proteome</keyword>
<dbReference type="EMBL" id="CP021112">
    <property type="protein sequence ID" value="ARQ02834.1"/>
    <property type="molecule type" value="Genomic_DNA"/>
</dbReference>
<feature type="domain" description="Heparinase II/III-like C-terminal" evidence="6">
    <location>
        <begin position="309"/>
        <end position="559"/>
    </location>
</feature>
<dbReference type="Pfam" id="PF07940">
    <property type="entry name" value="Hepar_II_III_C"/>
    <property type="match status" value="1"/>
</dbReference>
<dbReference type="RefSeq" id="WP_086091283.1">
    <property type="nucleotide sequence ID" value="NZ_CP021112.1"/>
</dbReference>
<dbReference type="STRING" id="1235591.CAK95_08465"/>
<dbReference type="PANTHER" id="PTHR39210:SF1">
    <property type="entry name" value="HEPARIN-SULFATE LYASE"/>
    <property type="match status" value="1"/>
</dbReference>
<dbReference type="Gene3D" id="2.70.98.70">
    <property type="match status" value="1"/>
</dbReference>
<dbReference type="InterPro" id="IPR012480">
    <property type="entry name" value="Hepar_II_III_C"/>
</dbReference>
<evidence type="ECO:0000256" key="4">
    <source>
        <dbReference type="ARBA" id="ARBA00023239"/>
    </source>
</evidence>
<feature type="compositionally biased region" description="Basic and acidic residues" evidence="5">
    <location>
        <begin position="572"/>
        <end position="584"/>
    </location>
</feature>
<sequence>MTVAERGRLSWLLVRRGLRRASGRVNNFPLLPWRLIPRKADRLLLSPQDLRTADGTRASEIYAGRFAFAGKVVISDGRSPFELAPPSDEWAAELYSFGWLRHLRAADSAITRANARALVDEWITLQGRWHALAWRPEILTRRIISWICQAPLILQDVDVQFYRRFMRSLTRQVRYLRSNASEARAGAQSLQATIALMYATLCMASQDRHLRGTMKRLSDQLDQQILPDGGHISRNPGAIIEVLLDLLPLKQAFSSRNMQPPQALLNAIDRMMPMLRFFRHDDGNFALFNGMGATPVDQLATILAYDDVRGEPFEHAPHSGYQRMKLNNLLVLMDTGKAPPVAASQEAHAGCLSFEMCAGGQRIVVNCGLPAINRESWRQVARATAAHSTVTFNNTSSYRFREEGPFRKLIGVPVVDGPSEVAIARDDTEEAILLRASHDGYSSRFGIIHQRSVMLTAGGTKLEGEDVFTPTHGEMLPPGARDEFAVRFHLHPSIKASRIADGHGVMLVLPNKDVWTFDGHEDRVELEESVFLGGTDGPRRAVQIVIYGHARQASRVHWTFTHTPRTHPAARKTGEAAKGRKSQNEPELPL</sequence>
<evidence type="ECO:0000259" key="6">
    <source>
        <dbReference type="Pfam" id="PF07940"/>
    </source>
</evidence>
<dbReference type="Gene3D" id="1.50.10.100">
    <property type="entry name" value="Chondroitin AC/alginate lyase"/>
    <property type="match status" value="1"/>
</dbReference>
<evidence type="ECO:0000256" key="5">
    <source>
        <dbReference type="SAM" id="MobiDB-lite"/>
    </source>
</evidence>
<keyword evidence="4" id="KW-0456">Lyase</keyword>
<evidence type="ECO:0000256" key="2">
    <source>
        <dbReference type="ARBA" id="ARBA00022729"/>
    </source>
</evidence>